<dbReference type="OrthoDB" id="8732671at2"/>
<dbReference type="InterPro" id="IPR008929">
    <property type="entry name" value="Chondroitin_lyas"/>
</dbReference>
<feature type="domain" description="Endo-acting ulvan lyase C-terminal" evidence="1">
    <location>
        <begin position="798"/>
        <end position="875"/>
    </location>
</feature>
<feature type="domain" description="Endo-acting ulvan lyase 2nd" evidence="2">
    <location>
        <begin position="345"/>
        <end position="433"/>
    </location>
</feature>
<dbReference type="Proteomes" id="UP000250831">
    <property type="component" value="Unassembled WGS sequence"/>
</dbReference>
<protein>
    <recommendedName>
        <fullName evidence="5">Six-hairpin glycosidase</fullName>
    </recommendedName>
</protein>
<evidence type="ECO:0000313" key="4">
    <source>
        <dbReference type="Proteomes" id="UP000250831"/>
    </source>
</evidence>
<evidence type="ECO:0000259" key="2">
    <source>
        <dbReference type="Pfam" id="PF26377"/>
    </source>
</evidence>
<reference evidence="3 4" key="1">
    <citation type="submission" date="2018-04" db="EMBL/GenBank/DDBJ databases">
        <title>Sphingobacterium sp. M46 Genome.</title>
        <authorList>
            <person name="Cheng J."/>
            <person name="Li Y."/>
        </authorList>
    </citation>
    <scope>NUCLEOTIDE SEQUENCE [LARGE SCALE GENOMIC DNA]</scope>
    <source>
        <strain evidence="3 4">M46</strain>
    </source>
</reference>
<gene>
    <name evidence="3" type="ORF">DCO56_09755</name>
</gene>
<sequence length="913" mass="104574">MIKRLVYPVFIAFFSLLTVKGQEIPLPVKLLEGHPRLLTTDQEKGRLRQQLKEQKWAGEVLIGIKNRIDPYLDEVKAQPDWLYSRLMMYWKSKATQVYIDGGVYAKADGVAPVPTVRFGSSRGVGSPFIRPALADIIPYMDDTKGVYFCNSSKPGAPLEWVDQRQASGGSIESVNEEIMKLAKDAAFLYWLTDDQVYASLAFGVIDTYLTGMYYRNEPIDLNHGHAQTLVGMTTFEVIQERILNELAYTYDFLYNYVDKVQPDKKIIYETALKKCIDLSLKNGVPHNNWNLHKSKFILKVAMVLGKDKDYADGQGREYYINAILNKTAARHWSLPHFMAYGYDKETGIWNESPGYAQSVGHELTQFIRDYDNTFNQNLLPYIPVMYKAVEALPQYQFPNGMTTAFGDSYYGLLNPAPLADMIRLTQKYNEREHEVLYTKMYKLFHTDTDKEPLQPAHLPAQISSFFTDKPLVLDRKVSKGALRDYVTPTFYSPNVSWFVQRNKYDSKENGMMISQYASLGNHMHSNGLAMELYGKGYVLGAESGIGSSYFEKPYLDYYSQFPAHNTVMVDGISKYPEMLSTHDFKLLGCYPKPGQKTGYYAGVTYSDMYFLEPESQSDQNRLMSIVNTGPTTGYYVDIFRSKKQQGGEKYHDYFYHNLGQELKISEIGGRALALKPSDEMGFAGGHLFALDYMWDKQSAMTDKDYEATWKMSFPDDNNVYMHLWMKGYKGREIFSIKAPAVKSYRKEYKLPYDFYHDPYLTIAARQHGEAWKHPFVAIYEPTVEKEGRSIISISSFAVENVSPDFVGLDVESRAGRHDYIFSSLAADEVRYQDKVVKGTYGLISEQGDDFTLFLGNGYKIAAREFSIDCAEKANVTLERKDGRYFYTSDRTIKLTFRNKTIQLEASDYKQITL</sequence>
<organism evidence="3 4">
    <name type="scientific">Sphingobacterium athyrii</name>
    <dbReference type="NCBI Taxonomy" id="2152717"/>
    <lineage>
        <taxon>Bacteria</taxon>
        <taxon>Pseudomonadati</taxon>
        <taxon>Bacteroidota</taxon>
        <taxon>Sphingobacteriia</taxon>
        <taxon>Sphingobacteriales</taxon>
        <taxon>Sphingobacteriaceae</taxon>
        <taxon>Sphingobacterium</taxon>
    </lineage>
</organism>
<accession>A0A363NWP8</accession>
<dbReference type="EMBL" id="QCXX01000002">
    <property type="protein sequence ID" value="PUV25209.1"/>
    <property type="molecule type" value="Genomic_DNA"/>
</dbReference>
<dbReference type="AlphaFoldDB" id="A0A363NWP8"/>
<dbReference type="Gene3D" id="2.70.98.70">
    <property type="match status" value="1"/>
</dbReference>
<dbReference type="Pfam" id="PF26374">
    <property type="entry name" value="Ulvan_lyaseC"/>
    <property type="match status" value="1"/>
</dbReference>
<dbReference type="InterPro" id="IPR058848">
    <property type="entry name" value="Ulvan_lyase_C"/>
</dbReference>
<dbReference type="Gene3D" id="1.50.10.100">
    <property type="entry name" value="Chondroitin AC/alginate lyase"/>
    <property type="match status" value="1"/>
</dbReference>
<dbReference type="SUPFAM" id="SSF48230">
    <property type="entry name" value="Chondroitin AC/alginate lyase"/>
    <property type="match status" value="1"/>
</dbReference>
<evidence type="ECO:0000259" key="1">
    <source>
        <dbReference type="Pfam" id="PF26374"/>
    </source>
</evidence>
<proteinExistence type="predicted"/>
<dbReference type="Pfam" id="PF26377">
    <property type="entry name" value="Ulvan_lyase_2nd"/>
    <property type="match status" value="1"/>
</dbReference>
<keyword evidence="4" id="KW-1185">Reference proteome</keyword>
<dbReference type="RefSeq" id="WP_108633543.1">
    <property type="nucleotide sequence ID" value="NZ_QCXX01000002.1"/>
</dbReference>
<dbReference type="InterPro" id="IPR058849">
    <property type="entry name" value="Ulvan_lyase_2nd"/>
</dbReference>
<name>A0A363NWP8_9SPHI</name>
<comment type="caution">
    <text evidence="3">The sequence shown here is derived from an EMBL/GenBank/DDBJ whole genome shotgun (WGS) entry which is preliminary data.</text>
</comment>
<evidence type="ECO:0008006" key="5">
    <source>
        <dbReference type="Google" id="ProtNLM"/>
    </source>
</evidence>
<evidence type="ECO:0000313" key="3">
    <source>
        <dbReference type="EMBL" id="PUV25209.1"/>
    </source>
</evidence>